<dbReference type="AlphaFoldDB" id="A0A0A0EJ70"/>
<protein>
    <submittedName>
        <fullName evidence="4">DNA mismatch repair protein MutT</fullName>
    </submittedName>
</protein>
<evidence type="ECO:0000256" key="1">
    <source>
        <dbReference type="ARBA" id="ARBA00001946"/>
    </source>
</evidence>
<dbReference type="GO" id="GO:0016787">
    <property type="term" value="F:hydrolase activity"/>
    <property type="evidence" value="ECO:0007669"/>
    <property type="project" value="UniProtKB-KW"/>
</dbReference>
<dbReference type="SUPFAM" id="SSF55811">
    <property type="entry name" value="Nudix"/>
    <property type="match status" value="1"/>
</dbReference>
<sequence>MILLIGPHLLVIRRDNDPAIPWPGRLDFPGGGREGAETPLDCALRETEEEIGLHLVRDDVAWRMWAERPHGPVWYFAARLEEHRADDIVFGDEGQGWFLMPPHAYRDHPSAIPHFADRLQDFLDSAA</sequence>
<dbReference type="PROSITE" id="PS00893">
    <property type="entry name" value="NUDIX_BOX"/>
    <property type="match status" value="1"/>
</dbReference>
<comment type="cofactor">
    <cofactor evidence="1">
        <name>Mg(2+)</name>
        <dbReference type="ChEBI" id="CHEBI:18420"/>
    </cofactor>
</comment>
<dbReference type="Pfam" id="PF00293">
    <property type="entry name" value="NUDIX"/>
    <property type="match status" value="1"/>
</dbReference>
<dbReference type="InterPro" id="IPR015797">
    <property type="entry name" value="NUDIX_hydrolase-like_dom_sf"/>
</dbReference>
<reference evidence="4 5" key="1">
    <citation type="journal article" date="2015" name="Antonie Van Leeuwenhoek">
        <title>Pseudooceanicola atlanticus gen. nov. sp. nov., isolated from surface seawater of the Atlantic Ocean and reclassification of Oceanicola batsensis, Oceanicola marinus, Oceanicola nitratireducens, Oceanicola nanhaiensis, Oceanicola antarcticus and Oceanicola flagellatus, as Pseudooceanicola batsensis comb. nov., Pseudooceanicola marinus comb. nov., Pseudooceanicola nitratireducens comb. nov., Pseudooceanicola nanhaiensis comb. nov., Pseudooceanicola antarcticus comb. nov., and Pseudooceanicola flagellatus comb. nov.</title>
        <authorList>
            <person name="Lai Q."/>
            <person name="Li G."/>
            <person name="Liu X."/>
            <person name="Du Y."/>
            <person name="Sun F."/>
            <person name="Shao Z."/>
        </authorList>
    </citation>
    <scope>NUCLEOTIDE SEQUENCE [LARGE SCALE GENOMIC DNA]</scope>
    <source>
        <strain evidence="4 5">22II-s11g</strain>
    </source>
</reference>
<feature type="domain" description="Nudix hydrolase" evidence="3">
    <location>
        <begin position="1"/>
        <end position="124"/>
    </location>
</feature>
<dbReference type="EMBL" id="AQQX01000001">
    <property type="protein sequence ID" value="KGM50414.1"/>
    <property type="molecule type" value="Genomic_DNA"/>
</dbReference>
<dbReference type="Gene3D" id="3.90.79.10">
    <property type="entry name" value="Nucleoside Triphosphate Pyrophosphohydrolase"/>
    <property type="match status" value="1"/>
</dbReference>
<comment type="caution">
    <text evidence="4">The sequence shown here is derived from an EMBL/GenBank/DDBJ whole genome shotgun (WGS) entry which is preliminary data.</text>
</comment>
<dbReference type="InterPro" id="IPR000086">
    <property type="entry name" value="NUDIX_hydrolase_dom"/>
</dbReference>
<evidence type="ECO:0000313" key="5">
    <source>
        <dbReference type="Proteomes" id="UP000030004"/>
    </source>
</evidence>
<dbReference type="eggNOG" id="COG0494">
    <property type="taxonomic scope" value="Bacteria"/>
</dbReference>
<dbReference type="InterPro" id="IPR020084">
    <property type="entry name" value="NUDIX_hydrolase_CS"/>
</dbReference>
<evidence type="ECO:0000259" key="3">
    <source>
        <dbReference type="PROSITE" id="PS51462"/>
    </source>
</evidence>
<dbReference type="Proteomes" id="UP000030004">
    <property type="component" value="Unassembled WGS sequence"/>
</dbReference>
<dbReference type="STRING" id="1461694.ATO9_02675"/>
<name>A0A0A0EJ70_9RHOB</name>
<dbReference type="PROSITE" id="PS51462">
    <property type="entry name" value="NUDIX"/>
    <property type="match status" value="1"/>
</dbReference>
<evidence type="ECO:0000256" key="2">
    <source>
        <dbReference type="ARBA" id="ARBA00022801"/>
    </source>
</evidence>
<proteinExistence type="predicted"/>
<organism evidence="4 5">
    <name type="scientific">Pseudooceanicola atlanticus</name>
    <dbReference type="NCBI Taxonomy" id="1461694"/>
    <lineage>
        <taxon>Bacteria</taxon>
        <taxon>Pseudomonadati</taxon>
        <taxon>Pseudomonadota</taxon>
        <taxon>Alphaproteobacteria</taxon>
        <taxon>Rhodobacterales</taxon>
        <taxon>Paracoccaceae</taxon>
        <taxon>Pseudooceanicola</taxon>
    </lineage>
</organism>
<gene>
    <name evidence="4" type="ORF">ATO9_02675</name>
</gene>
<keyword evidence="5" id="KW-1185">Reference proteome</keyword>
<accession>A0A0A0EJ70</accession>
<evidence type="ECO:0000313" key="4">
    <source>
        <dbReference type="EMBL" id="KGM50414.1"/>
    </source>
</evidence>
<keyword evidence="2" id="KW-0378">Hydrolase</keyword>